<accession>A0ABW3NTK8</accession>
<organism evidence="2 3">
    <name type="scientific">Salegentibacter chungangensis</name>
    <dbReference type="NCBI Taxonomy" id="1335724"/>
    <lineage>
        <taxon>Bacteria</taxon>
        <taxon>Pseudomonadati</taxon>
        <taxon>Bacteroidota</taxon>
        <taxon>Flavobacteriia</taxon>
        <taxon>Flavobacteriales</taxon>
        <taxon>Flavobacteriaceae</taxon>
        <taxon>Salegentibacter</taxon>
    </lineage>
</organism>
<keyword evidence="3" id="KW-1185">Reference proteome</keyword>
<name>A0ABW3NTK8_9FLAO</name>
<sequence>MNFEEFQNIYQHTLPEHFKNSVSSKPLVSICVQTFQHANYISTCLDSLLNQQVNFEYEILLGEDNSNDSTRDICITYAKKYPDKIRLFLHHNENKIRINNIPTGNFNALYNFFQARGKYIAFCEGDDYWTDKKKLQKQVDFLESNREYILTFHQYEVNLSKNLTENQEQKLDQQLSDIESRDLQCLIYQPLLSTVCFRKQFQELPYQLGEVINVDSFLLSVLGGFGKAKFINNINPSVYRKHKGGIWTSKERVQKLEIKTYTYKKLIEYHKQQKQKSTAKCLEKELKNIYRMLFMHFMKKTRIISALKLTHKI</sequence>
<dbReference type="Proteomes" id="UP001597131">
    <property type="component" value="Unassembled WGS sequence"/>
</dbReference>
<evidence type="ECO:0000313" key="2">
    <source>
        <dbReference type="EMBL" id="MFD1096329.1"/>
    </source>
</evidence>
<dbReference type="Pfam" id="PF00535">
    <property type="entry name" value="Glycos_transf_2"/>
    <property type="match status" value="1"/>
</dbReference>
<protein>
    <submittedName>
        <fullName evidence="2">Glycosyltransferase family 2 protein</fullName>
    </submittedName>
</protein>
<dbReference type="Gene3D" id="3.90.550.10">
    <property type="entry name" value="Spore Coat Polysaccharide Biosynthesis Protein SpsA, Chain A"/>
    <property type="match status" value="1"/>
</dbReference>
<feature type="domain" description="Glycosyltransferase 2-like" evidence="1">
    <location>
        <begin position="29"/>
        <end position="169"/>
    </location>
</feature>
<dbReference type="RefSeq" id="WP_380745868.1">
    <property type="nucleotide sequence ID" value="NZ_JBHTLI010000002.1"/>
</dbReference>
<dbReference type="InterPro" id="IPR029044">
    <property type="entry name" value="Nucleotide-diphossugar_trans"/>
</dbReference>
<dbReference type="SUPFAM" id="SSF53448">
    <property type="entry name" value="Nucleotide-diphospho-sugar transferases"/>
    <property type="match status" value="1"/>
</dbReference>
<evidence type="ECO:0000313" key="3">
    <source>
        <dbReference type="Proteomes" id="UP001597131"/>
    </source>
</evidence>
<dbReference type="InterPro" id="IPR001173">
    <property type="entry name" value="Glyco_trans_2-like"/>
</dbReference>
<comment type="caution">
    <text evidence="2">The sequence shown here is derived from an EMBL/GenBank/DDBJ whole genome shotgun (WGS) entry which is preliminary data.</text>
</comment>
<gene>
    <name evidence="2" type="ORF">ACFQ3Q_11255</name>
</gene>
<reference evidence="3" key="1">
    <citation type="journal article" date="2019" name="Int. J. Syst. Evol. Microbiol.">
        <title>The Global Catalogue of Microorganisms (GCM) 10K type strain sequencing project: providing services to taxonomists for standard genome sequencing and annotation.</title>
        <authorList>
            <consortium name="The Broad Institute Genomics Platform"/>
            <consortium name="The Broad Institute Genome Sequencing Center for Infectious Disease"/>
            <person name="Wu L."/>
            <person name="Ma J."/>
        </authorList>
    </citation>
    <scope>NUCLEOTIDE SEQUENCE [LARGE SCALE GENOMIC DNA]</scope>
    <source>
        <strain evidence="3">CCUG 64793</strain>
    </source>
</reference>
<dbReference type="EMBL" id="JBHTLI010000002">
    <property type="protein sequence ID" value="MFD1096329.1"/>
    <property type="molecule type" value="Genomic_DNA"/>
</dbReference>
<dbReference type="PANTHER" id="PTHR22916:SF3">
    <property type="entry name" value="UDP-GLCNAC:BETAGAL BETA-1,3-N-ACETYLGLUCOSAMINYLTRANSFERASE-LIKE PROTEIN 1"/>
    <property type="match status" value="1"/>
</dbReference>
<dbReference type="PANTHER" id="PTHR22916">
    <property type="entry name" value="GLYCOSYLTRANSFERASE"/>
    <property type="match status" value="1"/>
</dbReference>
<evidence type="ECO:0000259" key="1">
    <source>
        <dbReference type="Pfam" id="PF00535"/>
    </source>
</evidence>
<proteinExistence type="predicted"/>